<dbReference type="InterPro" id="IPR050297">
    <property type="entry name" value="LipidA_mod_glycosyltrf_83"/>
</dbReference>
<feature type="transmembrane region" description="Helical" evidence="8">
    <location>
        <begin position="12"/>
        <end position="30"/>
    </location>
</feature>
<dbReference type="OrthoDB" id="974040at2"/>
<keyword evidence="2" id="KW-1003">Cell membrane</keyword>
<dbReference type="Proteomes" id="UP000461768">
    <property type="component" value="Unassembled WGS sequence"/>
</dbReference>
<protein>
    <submittedName>
        <fullName evidence="10">Glycosyltransferase family 39 protein</fullName>
    </submittedName>
</protein>
<accession>A0A7V7QHI9</accession>
<feature type="domain" description="Glycosyltransferase RgtA/B/C/D-like" evidence="9">
    <location>
        <begin position="78"/>
        <end position="227"/>
    </location>
</feature>
<dbReference type="EMBL" id="WAGX01000008">
    <property type="protein sequence ID" value="KAB1434416.1"/>
    <property type="molecule type" value="Genomic_DNA"/>
</dbReference>
<evidence type="ECO:0000256" key="3">
    <source>
        <dbReference type="ARBA" id="ARBA00022676"/>
    </source>
</evidence>
<reference evidence="10 11" key="2">
    <citation type="submission" date="2020-02" db="EMBL/GenBank/DDBJ databases">
        <title>Candidatus Galacturonibacter soehngenii shows hetero-acetogenic catabolism of galacturonic acid but lacks a canonical carbon monoxide dehydrogenase/acetyl-CoA synthase complex.</title>
        <authorList>
            <person name="Diender M."/>
            <person name="Stouten G.R."/>
            <person name="Petersen J.F."/>
            <person name="Nielsen P.H."/>
            <person name="Dueholm M.S."/>
            <person name="Pronk J.T."/>
            <person name="Van Loosdrecht M.C.M."/>
        </authorList>
    </citation>
    <scope>NUCLEOTIDE SEQUENCE [LARGE SCALE GENOMIC DNA]</scope>
    <source>
        <strain evidence="10">GalUA</strain>
    </source>
</reference>
<gene>
    <name evidence="10" type="ORF">F7O84_18195</name>
</gene>
<evidence type="ECO:0000313" key="10">
    <source>
        <dbReference type="EMBL" id="KAB1434416.1"/>
    </source>
</evidence>
<evidence type="ECO:0000256" key="4">
    <source>
        <dbReference type="ARBA" id="ARBA00022679"/>
    </source>
</evidence>
<feature type="transmembrane region" description="Helical" evidence="8">
    <location>
        <begin position="295"/>
        <end position="317"/>
    </location>
</feature>
<dbReference type="Pfam" id="PF13231">
    <property type="entry name" value="PMT_2"/>
    <property type="match status" value="1"/>
</dbReference>
<comment type="caution">
    <text evidence="10">The sequence shown here is derived from an EMBL/GenBank/DDBJ whole genome shotgun (WGS) entry which is preliminary data.</text>
</comment>
<dbReference type="RefSeq" id="WP_151148508.1">
    <property type="nucleotide sequence ID" value="NZ_WAGX01000008.1"/>
</dbReference>
<keyword evidence="5 8" id="KW-0812">Transmembrane</keyword>
<evidence type="ECO:0000256" key="6">
    <source>
        <dbReference type="ARBA" id="ARBA00022989"/>
    </source>
</evidence>
<feature type="transmembrane region" description="Helical" evidence="8">
    <location>
        <begin position="255"/>
        <end position="275"/>
    </location>
</feature>
<dbReference type="InterPro" id="IPR038731">
    <property type="entry name" value="RgtA/B/C-like"/>
</dbReference>
<feature type="transmembrane region" description="Helical" evidence="8">
    <location>
        <begin position="124"/>
        <end position="142"/>
    </location>
</feature>
<dbReference type="GO" id="GO:0010041">
    <property type="term" value="P:response to iron(III) ion"/>
    <property type="evidence" value="ECO:0007669"/>
    <property type="project" value="TreeGrafter"/>
</dbReference>
<evidence type="ECO:0000256" key="1">
    <source>
        <dbReference type="ARBA" id="ARBA00004651"/>
    </source>
</evidence>
<dbReference type="AlphaFoldDB" id="A0A7V7QHI9"/>
<keyword evidence="7 8" id="KW-0472">Membrane</keyword>
<evidence type="ECO:0000259" key="9">
    <source>
        <dbReference type="Pfam" id="PF13231"/>
    </source>
</evidence>
<dbReference type="PANTHER" id="PTHR33908:SF3">
    <property type="entry name" value="UNDECAPRENYL PHOSPHATE-ALPHA-4-AMINO-4-DEOXY-L-ARABINOSE ARABINOSYL TRANSFERASE"/>
    <property type="match status" value="1"/>
</dbReference>
<dbReference type="PANTHER" id="PTHR33908">
    <property type="entry name" value="MANNOSYLTRANSFERASE YKCB-RELATED"/>
    <property type="match status" value="1"/>
</dbReference>
<feature type="transmembrane region" description="Helical" evidence="8">
    <location>
        <begin position="212"/>
        <end position="235"/>
    </location>
</feature>
<evidence type="ECO:0000256" key="2">
    <source>
        <dbReference type="ARBA" id="ARBA00022475"/>
    </source>
</evidence>
<dbReference type="GO" id="GO:0009103">
    <property type="term" value="P:lipopolysaccharide biosynthetic process"/>
    <property type="evidence" value="ECO:0007669"/>
    <property type="project" value="UniProtKB-ARBA"/>
</dbReference>
<feature type="transmembrane region" description="Helical" evidence="8">
    <location>
        <begin position="354"/>
        <end position="371"/>
    </location>
</feature>
<feature type="transmembrane region" description="Helical" evidence="8">
    <location>
        <begin position="378"/>
        <end position="398"/>
    </location>
</feature>
<evidence type="ECO:0000313" key="11">
    <source>
        <dbReference type="Proteomes" id="UP000461768"/>
    </source>
</evidence>
<keyword evidence="6 8" id="KW-1133">Transmembrane helix</keyword>
<dbReference type="GO" id="GO:0005886">
    <property type="term" value="C:plasma membrane"/>
    <property type="evidence" value="ECO:0007669"/>
    <property type="project" value="UniProtKB-SubCell"/>
</dbReference>
<feature type="transmembrane region" description="Helical" evidence="8">
    <location>
        <begin position="148"/>
        <end position="166"/>
    </location>
</feature>
<dbReference type="GO" id="GO:0016763">
    <property type="term" value="F:pentosyltransferase activity"/>
    <property type="evidence" value="ECO:0007669"/>
    <property type="project" value="TreeGrafter"/>
</dbReference>
<keyword evidence="11" id="KW-1185">Reference proteome</keyword>
<proteinExistence type="predicted"/>
<feature type="transmembrane region" description="Helical" evidence="8">
    <location>
        <begin position="324"/>
        <end position="342"/>
    </location>
</feature>
<organism evidence="10 11">
    <name type="scientific">Candidatus Galacturonatibacter soehngenii</name>
    <dbReference type="NCBI Taxonomy" id="2307010"/>
    <lineage>
        <taxon>Bacteria</taxon>
        <taxon>Bacillati</taxon>
        <taxon>Bacillota</taxon>
        <taxon>Clostridia</taxon>
        <taxon>Lachnospirales</taxon>
        <taxon>Lachnospiraceae</taxon>
        <taxon>Candidatus Galacturonatibacter</taxon>
    </lineage>
</organism>
<keyword evidence="4 10" id="KW-0808">Transferase</keyword>
<feature type="transmembrane region" description="Helical" evidence="8">
    <location>
        <begin position="178"/>
        <end position="206"/>
    </location>
</feature>
<keyword evidence="3" id="KW-0328">Glycosyltransferase</keyword>
<name>A0A7V7QHI9_9FIRM</name>
<evidence type="ECO:0000256" key="5">
    <source>
        <dbReference type="ARBA" id="ARBA00022692"/>
    </source>
</evidence>
<evidence type="ECO:0000256" key="7">
    <source>
        <dbReference type="ARBA" id="ARBA00023136"/>
    </source>
</evidence>
<sequence length="517" mass="59444">MEKIKKIVKKQQYIVVFVLILIGSLARLLFLSSYPGGVSQDEAFSAYDAFSLANYGVDCFGYRFPVYNTSWGSGMSALYSWLSIPFIKLFGLNMWSVRLAQSLLGIISLVVLYLLMKKVTNDKIAFITLFLFAISPWHIVMVRWGLDSATTPAFLLLAMYFFVLGLERENYLLLSAVFYGLSLYCYAFLWTLLPFILLFQIGYAYVHKKIKFSYISIGAAIIILLFALPLMLFLLVNYDIVGEIKTSFISIPKIAYFRSGEVGSGGFMGKLYSYYRVLFLQDDGNIWNSVPEYGIHYKFGLVFVFVGLFYSLWNCLINLKNKSYNPFIYVIFQFLIGSFAALVVDKCDINKLNLLHIPTIAFAGIGIYKLCKVIGKYTIYLVLVIYLVGFGFFEYSYFTSYNELISKEFNAGLMEAVEFAMDITRGTICVTDKAYHSQVMLASQIPTPEYLDTVVYTNYPSIWLEVASFGRFEFQEKEILPKLSEDKVYIWESSQVDYFKRLEYQVKEFDNFIVAYK</sequence>
<comment type="subcellular location">
    <subcellularLocation>
        <location evidence="1">Cell membrane</location>
        <topology evidence="1">Multi-pass membrane protein</topology>
    </subcellularLocation>
</comment>
<reference evidence="10 11" key="1">
    <citation type="submission" date="2019-09" db="EMBL/GenBank/DDBJ databases">
        <authorList>
            <person name="Valk L.C."/>
        </authorList>
    </citation>
    <scope>NUCLEOTIDE SEQUENCE [LARGE SCALE GENOMIC DNA]</scope>
    <source>
        <strain evidence="10">GalUA</strain>
    </source>
</reference>
<evidence type="ECO:0000256" key="8">
    <source>
        <dbReference type="SAM" id="Phobius"/>
    </source>
</evidence>
<feature type="transmembrane region" description="Helical" evidence="8">
    <location>
        <begin position="95"/>
        <end position="115"/>
    </location>
</feature>